<proteinExistence type="predicted"/>
<gene>
    <name evidence="1" type="ORF">IRY30_10020</name>
</gene>
<comment type="caution">
    <text evidence="1">The sequence shown here is derived from an EMBL/GenBank/DDBJ whole genome shotgun (WGS) entry which is preliminary data.</text>
</comment>
<organism evidence="1 2">
    <name type="scientific">Corynebacterium suicordis DSM 45110</name>
    <dbReference type="NCBI Taxonomy" id="1121369"/>
    <lineage>
        <taxon>Bacteria</taxon>
        <taxon>Bacillati</taxon>
        <taxon>Actinomycetota</taxon>
        <taxon>Actinomycetes</taxon>
        <taxon>Mycobacteriales</taxon>
        <taxon>Corynebacteriaceae</taxon>
        <taxon>Corynebacterium</taxon>
    </lineage>
</organism>
<sequence length="52" mass="5539">MNINFDQLTSDEEMSAWAESDAPVVALSANCAPENSAEAEIVLAVFRQAGKP</sequence>
<keyword evidence="2" id="KW-1185">Reference proteome</keyword>
<accession>A0ABR9ZLT8</accession>
<evidence type="ECO:0000313" key="1">
    <source>
        <dbReference type="EMBL" id="MBF4554406.1"/>
    </source>
</evidence>
<evidence type="ECO:0000313" key="2">
    <source>
        <dbReference type="Proteomes" id="UP000635902"/>
    </source>
</evidence>
<dbReference type="Proteomes" id="UP000635902">
    <property type="component" value="Unassembled WGS sequence"/>
</dbReference>
<name>A0ABR9ZLT8_9CORY</name>
<dbReference type="RefSeq" id="WP_194557314.1">
    <property type="nucleotide sequence ID" value="NZ_JADKMY010000005.1"/>
</dbReference>
<dbReference type="EMBL" id="JADKMY010000005">
    <property type="protein sequence ID" value="MBF4554406.1"/>
    <property type="molecule type" value="Genomic_DNA"/>
</dbReference>
<reference evidence="1 2" key="1">
    <citation type="submission" date="2020-10" db="EMBL/GenBank/DDBJ databases">
        <title>Novel species in genus Corynebacterium.</title>
        <authorList>
            <person name="Zhang G."/>
        </authorList>
    </citation>
    <scope>NUCLEOTIDE SEQUENCE [LARGE SCALE GENOMIC DNA]</scope>
    <source>
        <strain evidence="1 2">DSM 45110</strain>
    </source>
</reference>
<protein>
    <submittedName>
        <fullName evidence="1">Uncharacterized protein</fullName>
    </submittedName>
</protein>